<feature type="transmembrane region" description="Helical" evidence="1">
    <location>
        <begin position="12"/>
        <end position="29"/>
    </location>
</feature>
<gene>
    <name evidence="2" type="ORF">WFZ86_19870</name>
</gene>
<dbReference type="EMBL" id="JBCGDP010000042">
    <property type="protein sequence ID" value="MEM0578770.1"/>
    <property type="molecule type" value="Genomic_DNA"/>
</dbReference>
<evidence type="ECO:0000313" key="3">
    <source>
        <dbReference type="Proteomes" id="UP001468798"/>
    </source>
</evidence>
<dbReference type="SUPFAM" id="SSF111384">
    <property type="entry name" value="OmpH-like"/>
    <property type="match status" value="1"/>
</dbReference>
<comment type="caution">
    <text evidence="2">The sequence shown here is derived from an EMBL/GenBank/DDBJ whole genome shotgun (WGS) entry which is preliminary data.</text>
</comment>
<dbReference type="Gene3D" id="3.30.910.20">
    <property type="entry name" value="Skp domain"/>
    <property type="match status" value="1"/>
</dbReference>
<organism evidence="2 3">
    <name type="scientific">Flavobacterium polysaccharolyticum</name>
    <dbReference type="NCBI Taxonomy" id="3133148"/>
    <lineage>
        <taxon>Bacteria</taxon>
        <taxon>Pseudomonadati</taxon>
        <taxon>Bacteroidota</taxon>
        <taxon>Flavobacteriia</taxon>
        <taxon>Flavobacteriales</taxon>
        <taxon>Flavobacteriaceae</taxon>
        <taxon>Flavobacterium</taxon>
    </lineage>
</organism>
<dbReference type="RefSeq" id="WP_342693572.1">
    <property type="nucleotide sequence ID" value="NZ_JBCGDP010000042.1"/>
</dbReference>
<reference evidence="2 3" key="1">
    <citation type="submission" date="2024-03" db="EMBL/GenBank/DDBJ databases">
        <title>Two novel species of the genus Flavobacterium exhibiting potentially degradation of complex polysaccharides.</title>
        <authorList>
            <person name="Lian X."/>
        </authorList>
    </citation>
    <scope>NUCLEOTIDE SEQUENCE [LARGE SCALE GENOMIC DNA]</scope>
    <source>
        <strain evidence="2 3">N6</strain>
    </source>
</reference>
<dbReference type="Pfam" id="PF03938">
    <property type="entry name" value="OmpH"/>
    <property type="match status" value="1"/>
</dbReference>
<proteinExistence type="predicted"/>
<evidence type="ECO:0000256" key="1">
    <source>
        <dbReference type="SAM" id="Phobius"/>
    </source>
</evidence>
<protein>
    <submittedName>
        <fullName evidence="2">OmpH family outer membrane protein</fullName>
    </submittedName>
</protein>
<evidence type="ECO:0000313" key="2">
    <source>
        <dbReference type="EMBL" id="MEM0578770.1"/>
    </source>
</evidence>
<keyword evidence="1" id="KW-0472">Membrane</keyword>
<keyword evidence="1" id="KW-1133">Transmembrane helix</keyword>
<keyword evidence="1" id="KW-0812">Transmembrane</keyword>
<dbReference type="Proteomes" id="UP001468798">
    <property type="component" value="Unassembled WGS sequence"/>
</dbReference>
<accession>A0ABU9NUP4</accession>
<keyword evidence="3" id="KW-1185">Reference proteome</keyword>
<sequence>MLKNVYSRQFLLNSLLISYLFFLTFFCFYKPSIEIVYVDNQKIFDGFVMTKEMKRAGEKEFNSRKLFLDKLYSNLQSPTISGSQKKELMQQFIQGKEELEEFNQTFAAEQSTQIWSRIKSYSIEFSKEKKYQLIIGSDAKQNILFADENIDVTNELLNYINKKYEGL</sequence>
<dbReference type="SMART" id="SM00935">
    <property type="entry name" value="OmpH"/>
    <property type="match status" value="1"/>
</dbReference>
<dbReference type="InterPro" id="IPR024930">
    <property type="entry name" value="Skp_dom_sf"/>
</dbReference>
<name>A0ABU9NUP4_9FLAO</name>
<dbReference type="InterPro" id="IPR005632">
    <property type="entry name" value="Chaperone_Skp"/>
</dbReference>